<dbReference type="Pfam" id="PF03063">
    <property type="entry name" value="Prismane"/>
    <property type="match status" value="1"/>
</dbReference>
<dbReference type="GO" id="GO:0043885">
    <property type="term" value="F:anaerobic carbon-monoxide dehydrogenase activity"/>
    <property type="evidence" value="ECO:0007669"/>
    <property type="project" value="UniProtKB-UniRule"/>
</dbReference>
<name>A0A0U9HET0_9FIRM</name>
<dbReference type="PANTHER" id="PTHR30109">
    <property type="entry name" value="HYDROXYLAMINE REDUCTASE"/>
    <property type="match status" value="1"/>
</dbReference>
<evidence type="ECO:0000313" key="14">
    <source>
        <dbReference type="Proteomes" id="UP000062160"/>
    </source>
</evidence>
<evidence type="ECO:0000256" key="1">
    <source>
        <dbReference type="ARBA" id="ARBA00001966"/>
    </source>
</evidence>
<dbReference type="GO" id="GO:0016151">
    <property type="term" value="F:nickel cation binding"/>
    <property type="evidence" value="ECO:0007669"/>
    <property type="project" value="InterPro"/>
</dbReference>
<feature type="binding site" evidence="12">
    <location>
        <position position="52"/>
    </location>
    <ligand>
        <name>[4Fe-4S] cluster</name>
        <dbReference type="ChEBI" id="CHEBI:49883"/>
        <label>2</label>
    </ligand>
</feature>
<comment type="similarity">
    <text evidence="2">Belongs to the Ni-containing carbon monoxide dehydrogenase family.</text>
</comment>
<dbReference type="CDD" id="cd01915">
    <property type="entry name" value="CODH"/>
    <property type="match status" value="1"/>
</dbReference>
<dbReference type="InterPro" id="IPR016101">
    <property type="entry name" value="CO_DH_a-bundle"/>
</dbReference>
<dbReference type="AlphaFoldDB" id="A0A0U9HET0"/>
<keyword evidence="4 11" id="KW-0004">4Fe-4S</keyword>
<evidence type="ECO:0000256" key="11">
    <source>
        <dbReference type="PIRNR" id="PIRNR005023"/>
    </source>
</evidence>
<dbReference type="GO" id="GO:0051539">
    <property type="term" value="F:4 iron, 4 sulfur cluster binding"/>
    <property type="evidence" value="ECO:0007669"/>
    <property type="project" value="UniProtKB-UniRule"/>
</dbReference>
<dbReference type="InterPro" id="IPR011254">
    <property type="entry name" value="Prismane-like_sf"/>
</dbReference>
<dbReference type="InterPro" id="IPR004137">
    <property type="entry name" value="HCP/CODH"/>
</dbReference>
<feature type="binding site" evidence="12">
    <location>
        <position position="57"/>
    </location>
    <ligand>
        <name>[4Fe-4S] cluster</name>
        <dbReference type="ChEBI" id="CHEBI:49883"/>
        <label>2</label>
    </ligand>
</feature>
<evidence type="ECO:0000313" key="13">
    <source>
        <dbReference type="EMBL" id="GAQ25197.1"/>
    </source>
</evidence>
<dbReference type="PIRSF" id="PIRSF005023">
    <property type="entry name" value="CODH"/>
    <property type="match status" value="1"/>
</dbReference>
<evidence type="ECO:0000256" key="12">
    <source>
        <dbReference type="PIRSR" id="PIRSR005023-1"/>
    </source>
</evidence>
<evidence type="ECO:0000256" key="7">
    <source>
        <dbReference type="ARBA" id="ARBA00023002"/>
    </source>
</evidence>
<dbReference type="SUPFAM" id="SSF56821">
    <property type="entry name" value="Prismane protein-like"/>
    <property type="match status" value="1"/>
</dbReference>
<feature type="binding site" evidence="12">
    <location>
        <position position="40"/>
    </location>
    <ligand>
        <name>[4Fe-4S] cluster</name>
        <dbReference type="ChEBI" id="CHEBI:49883"/>
        <label>1</label>
        <note>ligand shared between dimeric partners</note>
    </ligand>
</feature>
<dbReference type="InterPro" id="IPR016099">
    <property type="entry name" value="Prismane-like_a/b-sand"/>
</dbReference>
<evidence type="ECO:0000256" key="5">
    <source>
        <dbReference type="ARBA" id="ARBA00022596"/>
    </source>
</evidence>
<dbReference type="EMBL" id="DF977001">
    <property type="protein sequence ID" value="GAQ25197.1"/>
    <property type="molecule type" value="Genomic_DNA"/>
</dbReference>
<comment type="catalytic activity">
    <reaction evidence="10 11">
        <text>CO + 2 oxidized [2Fe-2S]-[ferredoxin] + H2O = 2 reduced [2Fe-2S]-[ferredoxin] + CO2 + 2 H(+)</text>
        <dbReference type="Rhea" id="RHEA:21040"/>
        <dbReference type="Rhea" id="RHEA-COMP:10000"/>
        <dbReference type="Rhea" id="RHEA-COMP:10001"/>
        <dbReference type="ChEBI" id="CHEBI:15377"/>
        <dbReference type="ChEBI" id="CHEBI:15378"/>
        <dbReference type="ChEBI" id="CHEBI:16526"/>
        <dbReference type="ChEBI" id="CHEBI:17245"/>
        <dbReference type="ChEBI" id="CHEBI:33737"/>
        <dbReference type="ChEBI" id="CHEBI:33738"/>
        <dbReference type="EC" id="1.2.7.4"/>
    </reaction>
</comment>
<feature type="binding site" evidence="12">
    <location>
        <position position="48"/>
    </location>
    <ligand>
        <name>[4Fe-4S] cluster</name>
        <dbReference type="ChEBI" id="CHEBI:49883"/>
        <label>1</label>
        <note>ligand shared between dimeric partners</note>
    </ligand>
</feature>
<comment type="subunit">
    <text evidence="3">Homodimer.</text>
</comment>
<protein>
    <recommendedName>
        <fullName evidence="11">Carbon monoxide dehydrogenase</fullName>
        <ecNumber evidence="11">1.2.7.4</ecNumber>
    </recommendedName>
</protein>
<keyword evidence="7 11" id="KW-0560">Oxidoreductase</keyword>
<keyword evidence="9 11" id="KW-0411">Iron-sulfur</keyword>
<evidence type="ECO:0000256" key="10">
    <source>
        <dbReference type="ARBA" id="ARBA00048733"/>
    </source>
</evidence>
<proteinExistence type="inferred from homology"/>
<dbReference type="PANTHER" id="PTHR30109:SF4">
    <property type="entry name" value="CARBON MONOXIDE DEHYDROGENASE"/>
    <property type="match status" value="1"/>
</dbReference>
<dbReference type="OrthoDB" id="5478720at2"/>
<feature type="binding site" evidence="12">
    <location>
        <position position="263"/>
    </location>
    <ligand>
        <name>[Ni-4Fe-4S] cluster</name>
        <dbReference type="ChEBI" id="CHEBI:47739"/>
    </ligand>
</feature>
<sequence length="633" mass="68452">MSCDFECLSCDAANYKLMEKARNEKIETVWDRAEAMQPQCGFGEMGLCCTNCAMGPCRIVKVSEDGPKKGICGADEDTIASRNLARSIAAGSSAHSDHGRDIAHALYHAAKNPESGYKVKNHKKLISLAKEWGIDTENQDIKDIAANVAKTALEEFGKPFGNLRFIQRAPEDRKKIWNKMNVTPRAIDRDIVEVLHSTHIGCDADYRNIMTTAIRAALSDGWGGSMIGTELSDILFGVPEPHEIEANLGVLKEDEVNLVIHGHEPTLSEAILIAVNDPELIELAKKQGAEGINLVGMCCTGNEIAMRHGIPMAGNFFQQELAIVTGAVDAMVVDVQCIMPALSQVAKCYHTKLITTSPKAKIPGAIHMQFNEEEAIESAKRIVKEAVMNFKNRQGNIFIPQEKSKGFVGYSNEAIINALDKVTNSTAHPSGTVKPLADAIKSGVLRGAVAIVGCNNHKVLHDKGHVELAKELIKNDVLVVTTGCGAYACIKAGLMSKEARGLCGKGLATVCELVNIPPVLHMGSCVDISRILLLLSELAKFMNVDIKDLPVAGAAPEWMSEKALSIGTYVVASGVYTMLGVAPQVTGSDNLTRFLTNDVKDIYGGYFDIESDPKEAAKKIISCIEEKRKILSI</sequence>
<evidence type="ECO:0000256" key="3">
    <source>
        <dbReference type="ARBA" id="ARBA00011738"/>
    </source>
</evidence>
<dbReference type="FunFam" id="3.40.50.2030:FF:000005">
    <property type="entry name" value="Carbon monoxide dehydrogenase"/>
    <property type="match status" value="1"/>
</dbReference>
<evidence type="ECO:0000256" key="6">
    <source>
        <dbReference type="ARBA" id="ARBA00022723"/>
    </source>
</evidence>
<dbReference type="GO" id="GO:0006091">
    <property type="term" value="P:generation of precursor metabolites and energy"/>
    <property type="evidence" value="ECO:0007669"/>
    <property type="project" value="InterPro"/>
</dbReference>
<keyword evidence="14" id="KW-1185">Reference proteome</keyword>
<gene>
    <name evidence="13" type="ORF">TSYNT_7215</name>
</gene>
<dbReference type="Proteomes" id="UP000062160">
    <property type="component" value="Unassembled WGS sequence"/>
</dbReference>
<dbReference type="EC" id="1.2.7.4" evidence="11"/>
<dbReference type="GO" id="GO:0050418">
    <property type="term" value="F:hydroxylamine reductase activity"/>
    <property type="evidence" value="ECO:0007669"/>
    <property type="project" value="TreeGrafter"/>
</dbReference>
<dbReference type="GO" id="GO:0004601">
    <property type="term" value="F:peroxidase activity"/>
    <property type="evidence" value="ECO:0007669"/>
    <property type="project" value="TreeGrafter"/>
</dbReference>
<reference evidence="13" key="1">
    <citation type="journal article" date="2016" name="Genome Announc.">
        <title>Draft Genome Sequence of the Syntrophic Lactate-Degrading Bacterium Tepidanaerobacter syntrophicus JLT.</title>
        <authorList>
            <person name="Matsuura N."/>
            <person name="Ohashi A."/>
            <person name="Tourlousse D.M."/>
            <person name="Sekiguchi Y."/>
        </authorList>
    </citation>
    <scope>NUCLEOTIDE SEQUENCE [LARGE SCALE GENOMIC DNA]</scope>
    <source>
        <strain evidence="13">JL</strain>
    </source>
</reference>
<keyword evidence="5 12" id="KW-0533">Nickel</keyword>
<feature type="binding site" evidence="12">
    <location>
        <position position="337"/>
    </location>
    <ligand>
        <name>[Ni-4Fe-4S] cluster</name>
        <dbReference type="ChEBI" id="CHEBI:47739"/>
    </ligand>
</feature>
<evidence type="ECO:0000256" key="8">
    <source>
        <dbReference type="ARBA" id="ARBA00023004"/>
    </source>
</evidence>
<accession>A0A0U9HET0</accession>
<dbReference type="GO" id="GO:0042542">
    <property type="term" value="P:response to hydrogen peroxide"/>
    <property type="evidence" value="ECO:0007669"/>
    <property type="project" value="TreeGrafter"/>
</dbReference>
<feature type="binding site" evidence="12">
    <location>
        <position position="49"/>
    </location>
    <ligand>
        <name>[4Fe-4S] cluster</name>
        <dbReference type="ChEBI" id="CHEBI:49883"/>
        <label>2</label>
    </ligand>
</feature>
<dbReference type="Gene3D" id="3.40.50.2030">
    <property type="match status" value="2"/>
</dbReference>
<feature type="binding site" evidence="12">
    <location>
        <position position="299"/>
    </location>
    <ligand>
        <name>[Ni-4Fe-4S] cluster</name>
        <dbReference type="ChEBI" id="CHEBI:47739"/>
    </ligand>
</feature>
<feature type="binding site" evidence="12">
    <location>
        <position position="72"/>
    </location>
    <ligand>
        <name>[4Fe-4S] cluster</name>
        <dbReference type="ChEBI" id="CHEBI:49883"/>
        <label>2</label>
    </ligand>
</feature>
<evidence type="ECO:0000256" key="9">
    <source>
        <dbReference type="ARBA" id="ARBA00023014"/>
    </source>
</evidence>
<feature type="binding site" evidence="12">
    <location>
        <position position="454"/>
    </location>
    <ligand>
        <name>[Ni-4Fe-4S] cluster</name>
        <dbReference type="ChEBI" id="CHEBI:47739"/>
    </ligand>
</feature>
<feature type="binding site" evidence="12">
    <location>
        <position position="525"/>
    </location>
    <ligand>
        <name>[Ni-4Fe-4S] cluster</name>
        <dbReference type="ChEBI" id="CHEBI:47739"/>
    </ligand>
</feature>
<feature type="binding site" evidence="12">
    <location>
        <position position="484"/>
    </location>
    <ligand>
        <name>[Ni-4Fe-4S] cluster</name>
        <dbReference type="ChEBI" id="CHEBI:47739"/>
    </ligand>
</feature>
<keyword evidence="6 11" id="KW-0479">Metal-binding</keyword>
<keyword evidence="8 11" id="KW-0408">Iron</keyword>
<dbReference type="STRING" id="224999.GCA_001485475_01212"/>
<dbReference type="RefSeq" id="WP_059032603.1">
    <property type="nucleotide sequence ID" value="NZ_DF977001.1"/>
</dbReference>
<dbReference type="Gene3D" id="1.20.1270.30">
    <property type="match status" value="1"/>
</dbReference>
<evidence type="ECO:0000256" key="2">
    <source>
        <dbReference type="ARBA" id="ARBA00010689"/>
    </source>
</evidence>
<evidence type="ECO:0000256" key="4">
    <source>
        <dbReference type="ARBA" id="ARBA00022485"/>
    </source>
</evidence>
<dbReference type="NCBIfam" id="TIGR01702">
    <property type="entry name" value="CO_DH_cata"/>
    <property type="match status" value="1"/>
</dbReference>
<organism evidence="13">
    <name type="scientific">Tepidanaerobacter syntrophicus</name>
    <dbReference type="NCBI Taxonomy" id="224999"/>
    <lineage>
        <taxon>Bacteria</taxon>
        <taxon>Bacillati</taxon>
        <taxon>Bacillota</taxon>
        <taxon>Clostridia</taxon>
        <taxon>Thermosediminibacterales</taxon>
        <taxon>Tepidanaerobacteraceae</taxon>
        <taxon>Tepidanaerobacter</taxon>
    </lineage>
</organism>
<dbReference type="InterPro" id="IPR010047">
    <property type="entry name" value="CODH"/>
</dbReference>
<comment type="cofactor">
    <cofactor evidence="1">
        <name>[4Fe-4S] cluster</name>
        <dbReference type="ChEBI" id="CHEBI:49883"/>
    </cofactor>
</comment>